<name>A0A7T0BXP1_9BACT</name>
<gene>
    <name evidence="2" type="ORF">G3M70_13715</name>
</gene>
<dbReference type="KEGG" id="nli:G3M70_13715"/>
<evidence type="ECO:0000256" key="1">
    <source>
        <dbReference type="SAM" id="Phobius"/>
    </source>
</evidence>
<proteinExistence type="predicted"/>
<accession>A0A7T0BXP1</accession>
<keyword evidence="1" id="KW-1133">Transmembrane helix</keyword>
<sequence length="144" mass="16475">MINLKPHKIGLWILFGLFCFRVSAQLLQNFYPVSFLPPFDDWHSGALPYGILVGFQIVIIVLCLLAIQDVSNPIPKPDREKGKYLLTIGCFYFVIMVVRLAGGYTFASSIHWFNVRIPTIFHLVLASFILLYGHFHLYNSKIAK</sequence>
<feature type="transmembrane region" description="Helical" evidence="1">
    <location>
        <begin position="48"/>
        <end position="67"/>
    </location>
</feature>
<organism evidence="2 3">
    <name type="scientific">Candidatus Nitronauta litoralis</name>
    <dbReference type="NCBI Taxonomy" id="2705533"/>
    <lineage>
        <taxon>Bacteria</taxon>
        <taxon>Pseudomonadati</taxon>
        <taxon>Nitrospinota/Tectimicrobiota group</taxon>
        <taxon>Nitrospinota</taxon>
        <taxon>Nitrospinia</taxon>
        <taxon>Nitrospinales</taxon>
        <taxon>Nitrospinaceae</taxon>
        <taxon>Candidatus Nitronauta</taxon>
    </lineage>
</organism>
<dbReference type="Proteomes" id="UP000594688">
    <property type="component" value="Chromosome"/>
</dbReference>
<keyword evidence="1" id="KW-0812">Transmembrane</keyword>
<dbReference type="AlphaFoldDB" id="A0A7T0BXP1"/>
<feature type="transmembrane region" description="Helical" evidence="1">
    <location>
        <begin position="119"/>
        <end position="138"/>
    </location>
</feature>
<reference evidence="2 3" key="1">
    <citation type="submission" date="2020-02" db="EMBL/GenBank/DDBJ databases">
        <title>Genomic and physiological characterization of two novel Nitrospinaceae genera.</title>
        <authorList>
            <person name="Mueller A.J."/>
            <person name="Jung M.-Y."/>
            <person name="Strachan C.R."/>
            <person name="Herbold C.W."/>
            <person name="Kirkegaard R.H."/>
            <person name="Daims H."/>
        </authorList>
    </citation>
    <scope>NUCLEOTIDE SEQUENCE [LARGE SCALE GENOMIC DNA]</scope>
    <source>
        <strain evidence="2">EB</strain>
    </source>
</reference>
<dbReference type="EMBL" id="CP048685">
    <property type="protein sequence ID" value="QPJ62875.1"/>
    <property type="molecule type" value="Genomic_DNA"/>
</dbReference>
<keyword evidence="1" id="KW-0472">Membrane</keyword>
<evidence type="ECO:0000313" key="3">
    <source>
        <dbReference type="Proteomes" id="UP000594688"/>
    </source>
</evidence>
<protein>
    <submittedName>
        <fullName evidence="2">Uncharacterized protein</fullName>
    </submittedName>
</protein>
<feature type="transmembrane region" description="Helical" evidence="1">
    <location>
        <begin position="88"/>
        <end position="107"/>
    </location>
</feature>
<evidence type="ECO:0000313" key="2">
    <source>
        <dbReference type="EMBL" id="QPJ62875.1"/>
    </source>
</evidence>